<gene>
    <name evidence="1" type="ORF">ABJ99_1471</name>
</gene>
<evidence type="ECO:0000313" key="1">
    <source>
        <dbReference type="EMBL" id="KPC36724.1"/>
    </source>
</evidence>
<sequence>MQQDADVSERFWSTWLIDMPGRADFHVIFIRRFAATGRFRP</sequence>
<comment type="caution">
    <text evidence="1">The sequence shown here is derived from an EMBL/GenBank/DDBJ whole genome shotgun (WGS) entry which is preliminary data.</text>
</comment>
<dbReference type="EMBL" id="LGLN01000006">
    <property type="protein sequence ID" value="KPC36724.1"/>
    <property type="molecule type" value="Genomic_DNA"/>
</dbReference>
<protein>
    <submittedName>
        <fullName evidence="1">Uncharacterized protein</fullName>
    </submittedName>
</protein>
<organism evidence="1 2">
    <name type="scientific">Pseudomonas syringae pv. cilantro</name>
    <dbReference type="NCBI Taxonomy" id="81035"/>
    <lineage>
        <taxon>Bacteria</taxon>
        <taxon>Pseudomonadati</taxon>
        <taxon>Pseudomonadota</taxon>
        <taxon>Gammaproteobacteria</taxon>
        <taxon>Pseudomonadales</taxon>
        <taxon>Pseudomonadaceae</taxon>
        <taxon>Pseudomonas</taxon>
        <taxon>Pseudomonas syringae</taxon>
    </lineage>
</organism>
<accession>A0A0N0GI00</accession>
<dbReference type="AlphaFoldDB" id="A0A0N0GI00"/>
<name>A0A0N0GI00_PSESX</name>
<proteinExistence type="predicted"/>
<dbReference type="PATRIC" id="fig|81035.3.peg.1585"/>
<evidence type="ECO:0000313" key="2">
    <source>
        <dbReference type="Proteomes" id="UP000037891"/>
    </source>
</evidence>
<reference evidence="1 2" key="2">
    <citation type="submission" date="2015-10" db="EMBL/GenBank/DDBJ databases">
        <title>Comparative genomics and high-throughput reverse genetic screens identify a new phytobacterial MAMP and an Arabidopsis receptor required for immune elicitation.</title>
        <authorList>
            <person name="Mott G.A."/>
            <person name="Thakur S."/>
            <person name="Wang P.W."/>
            <person name="Desveaux D."/>
            <person name="Guttman D.S."/>
        </authorList>
    </citation>
    <scope>NUCLEOTIDE SEQUENCE [LARGE SCALE GENOMIC DNA]</scope>
    <source>
        <strain evidence="1 2">0788_9</strain>
    </source>
</reference>
<dbReference type="Proteomes" id="UP000037891">
    <property type="component" value="Unassembled WGS sequence"/>
</dbReference>
<reference evidence="1 2" key="1">
    <citation type="submission" date="2015-07" db="EMBL/GenBank/DDBJ databases">
        <authorList>
            <person name="Noorani M."/>
        </authorList>
    </citation>
    <scope>NUCLEOTIDE SEQUENCE [LARGE SCALE GENOMIC DNA]</scope>
    <source>
        <strain evidence="1 2">0788_9</strain>
    </source>
</reference>